<protein>
    <submittedName>
        <fullName evidence="2">Uncharacterized protein</fullName>
    </submittedName>
</protein>
<gene>
    <name evidence="2" type="ORF">SLS56_001351</name>
</gene>
<feature type="region of interest" description="Disordered" evidence="1">
    <location>
        <begin position="235"/>
        <end position="297"/>
    </location>
</feature>
<dbReference type="EMBL" id="JAJVDC020000008">
    <property type="protein sequence ID" value="KAL1635999.1"/>
    <property type="molecule type" value="Genomic_DNA"/>
</dbReference>
<feature type="compositionally biased region" description="Low complexity" evidence="1">
    <location>
        <begin position="7"/>
        <end position="19"/>
    </location>
</feature>
<keyword evidence="3" id="KW-1185">Reference proteome</keyword>
<proteinExistence type="predicted"/>
<evidence type="ECO:0000256" key="1">
    <source>
        <dbReference type="SAM" id="MobiDB-lite"/>
    </source>
</evidence>
<accession>A0ABR3T8Y0</accession>
<feature type="region of interest" description="Disordered" evidence="1">
    <location>
        <begin position="1"/>
        <end position="38"/>
    </location>
</feature>
<organism evidence="2 3">
    <name type="scientific">Neofusicoccum ribis</name>
    <dbReference type="NCBI Taxonomy" id="45134"/>
    <lineage>
        <taxon>Eukaryota</taxon>
        <taxon>Fungi</taxon>
        <taxon>Dikarya</taxon>
        <taxon>Ascomycota</taxon>
        <taxon>Pezizomycotina</taxon>
        <taxon>Dothideomycetes</taxon>
        <taxon>Dothideomycetes incertae sedis</taxon>
        <taxon>Botryosphaeriales</taxon>
        <taxon>Botryosphaeriaceae</taxon>
        <taxon>Neofusicoccum</taxon>
    </lineage>
</organism>
<name>A0ABR3T8Y0_9PEZI</name>
<sequence>MAAPLMSAASETGTTAASDANDDSSLDPLNGVEDSKEASIRGLRKRVREWIKNGLYRLSMKSIWRPPKKSTPPTVVLPYRNDGKPLDPEDFIRDIELIFKIADENGTRDVPTKILLPAKFDFGFDEGSHDDDSLIILNRGIVPQLKLPEGLVTDYEDPENPPVRIEMTDSSVMKLYGELDVKWAIRGVATKYNNQKLFPTGEKFIKSRCVLMNEKSRHSCLIGWNTIRLNELDRQPASSVDAIGRRDDAPKTDKSREEGKKDMLKQQRSDENRAQKKIQDENRAVEKEKRRKDKGGR</sequence>
<comment type="caution">
    <text evidence="2">The sequence shown here is derived from an EMBL/GenBank/DDBJ whole genome shotgun (WGS) entry which is preliminary data.</text>
</comment>
<reference evidence="2 3" key="1">
    <citation type="submission" date="2024-02" db="EMBL/GenBank/DDBJ databases">
        <title>De novo assembly and annotation of 12 fungi associated with fruit tree decline syndrome in Ontario, Canada.</title>
        <authorList>
            <person name="Sulman M."/>
            <person name="Ellouze W."/>
            <person name="Ilyukhin E."/>
        </authorList>
    </citation>
    <scope>NUCLEOTIDE SEQUENCE [LARGE SCALE GENOMIC DNA]</scope>
    <source>
        <strain evidence="2 3">M1-105</strain>
    </source>
</reference>
<evidence type="ECO:0000313" key="2">
    <source>
        <dbReference type="EMBL" id="KAL1635999.1"/>
    </source>
</evidence>
<feature type="compositionally biased region" description="Basic and acidic residues" evidence="1">
    <location>
        <begin position="243"/>
        <end position="288"/>
    </location>
</feature>
<evidence type="ECO:0000313" key="3">
    <source>
        <dbReference type="Proteomes" id="UP001521116"/>
    </source>
</evidence>
<dbReference type="Proteomes" id="UP001521116">
    <property type="component" value="Unassembled WGS sequence"/>
</dbReference>